<dbReference type="EMBL" id="JAVYJV010000004">
    <property type="protein sequence ID" value="KAK4371985.1"/>
    <property type="molecule type" value="Genomic_DNA"/>
</dbReference>
<dbReference type="PANTHER" id="PTHR47458">
    <property type="entry name" value="SMAD/FHA DOMAIN-CONTAINING PROTEIN"/>
    <property type="match status" value="1"/>
</dbReference>
<keyword evidence="3" id="KW-1185">Reference proteome</keyword>
<protein>
    <submittedName>
        <fullName evidence="2">Uncharacterized protein</fullName>
    </submittedName>
</protein>
<gene>
    <name evidence="2" type="ORF">RND71_007369</name>
</gene>
<feature type="coiled-coil region" evidence="1">
    <location>
        <begin position="178"/>
        <end position="233"/>
    </location>
</feature>
<dbReference type="PANTHER" id="PTHR47458:SF1">
    <property type="entry name" value="SMAD_FHA DOMAIN-CONTAINING PROTEIN"/>
    <property type="match status" value="1"/>
</dbReference>
<dbReference type="AlphaFoldDB" id="A0AAE1SL96"/>
<comment type="caution">
    <text evidence="2">The sequence shown here is derived from an EMBL/GenBank/DDBJ whole genome shotgun (WGS) entry which is preliminary data.</text>
</comment>
<evidence type="ECO:0000256" key="1">
    <source>
        <dbReference type="SAM" id="Coils"/>
    </source>
</evidence>
<accession>A0AAE1SL96</accession>
<name>A0AAE1SL96_9SOLA</name>
<reference evidence="2" key="1">
    <citation type="submission" date="2023-12" db="EMBL/GenBank/DDBJ databases">
        <title>Genome assembly of Anisodus tanguticus.</title>
        <authorList>
            <person name="Wang Y.-J."/>
        </authorList>
    </citation>
    <scope>NUCLEOTIDE SEQUENCE</scope>
    <source>
        <strain evidence="2">KB-2021</strain>
        <tissue evidence="2">Leaf</tissue>
    </source>
</reference>
<evidence type="ECO:0000313" key="3">
    <source>
        <dbReference type="Proteomes" id="UP001291623"/>
    </source>
</evidence>
<keyword evidence="1" id="KW-0175">Coiled coil</keyword>
<dbReference type="Proteomes" id="UP001291623">
    <property type="component" value="Unassembled WGS sequence"/>
</dbReference>
<feature type="coiled-coil region" evidence="1">
    <location>
        <begin position="9"/>
        <end position="139"/>
    </location>
</feature>
<proteinExistence type="predicted"/>
<sequence>MKKLRESVSKSYLEQLKELHQSLDSKEKELVESNRICAEKNHALEDLNERLSSSEQSCVEANEIISSQKASISELKALLDEEREQRKEEREKAALDLKTSTQRVQAEAQEEIRRLSESAIRREKEQQEIINKLQEAEKERCSQEDTRQKLVVSDNKVRQIEAQIREEQLSSACRKKRIEELEHVRNMLSKELESEKAAREEAWAKVSALELEISAAMRDLDFERRRLKGARERIMLRETQLRALFYYCGDLSFVCKAAGAIKGNAEDIRR</sequence>
<organism evidence="2 3">
    <name type="scientific">Anisodus tanguticus</name>
    <dbReference type="NCBI Taxonomy" id="243964"/>
    <lineage>
        <taxon>Eukaryota</taxon>
        <taxon>Viridiplantae</taxon>
        <taxon>Streptophyta</taxon>
        <taxon>Embryophyta</taxon>
        <taxon>Tracheophyta</taxon>
        <taxon>Spermatophyta</taxon>
        <taxon>Magnoliopsida</taxon>
        <taxon>eudicotyledons</taxon>
        <taxon>Gunneridae</taxon>
        <taxon>Pentapetalae</taxon>
        <taxon>asterids</taxon>
        <taxon>lamiids</taxon>
        <taxon>Solanales</taxon>
        <taxon>Solanaceae</taxon>
        <taxon>Solanoideae</taxon>
        <taxon>Hyoscyameae</taxon>
        <taxon>Anisodus</taxon>
    </lineage>
</organism>
<evidence type="ECO:0000313" key="2">
    <source>
        <dbReference type="EMBL" id="KAK4371985.1"/>
    </source>
</evidence>